<dbReference type="Pfam" id="PF00126">
    <property type="entry name" value="HTH_1"/>
    <property type="match status" value="1"/>
</dbReference>
<evidence type="ECO:0000259" key="5">
    <source>
        <dbReference type="PROSITE" id="PS50931"/>
    </source>
</evidence>
<comment type="caution">
    <text evidence="6">The sequence shown here is derived from an EMBL/GenBank/DDBJ whole genome shotgun (WGS) entry which is preliminary data.</text>
</comment>
<dbReference type="InterPro" id="IPR000847">
    <property type="entry name" value="LysR_HTH_N"/>
</dbReference>
<dbReference type="GO" id="GO:0003700">
    <property type="term" value="F:DNA-binding transcription factor activity"/>
    <property type="evidence" value="ECO:0007669"/>
    <property type="project" value="InterPro"/>
</dbReference>
<dbReference type="SUPFAM" id="SSF53850">
    <property type="entry name" value="Periplasmic binding protein-like II"/>
    <property type="match status" value="1"/>
</dbReference>
<dbReference type="GO" id="GO:0006351">
    <property type="term" value="P:DNA-templated transcription"/>
    <property type="evidence" value="ECO:0007669"/>
    <property type="project" value="TreeGrafter"/>
</dbReference>
<dbReference type="AlphaFoldDB" id="A0A328AQG7"/>
<evidence type="ECO:0000313" key="6">
    <source>
        <dbReference type="EMBL" id="RAK57240.1"/>
    </source>
</evidence>
<dbReference type="PANTHER" id="PTHR30537:SF3">
    <property type="entry name" value="TRANSCRIPTIONAL REGULATORY PROTEIN"/>
    <property type="match status" value="1"/>
</dbReference>
<dbReference type="OrthoDB" id="9798121at2"/>
<name>A0A328AQG7_9CAUL</name>
<keyword evidence="3" id="KW-0238">DNA-binding</keyword>
<comment type="similarity">
    <text evidence="1">Belongs to the LysR transcriptional regulatory family.</text>
</comment>
<dbReference type="Gene3D" id="3.40.190.290">
    <property type="match status" value="1"/>
</dbReference>
<dbReference type="GO" id="GO:0043565">
    <property type="term" value="F:sequence-specific DNA binding"/>
    <property type="evidence" value="ECO:0007669"/>
    <property type="project" value="TreeGrafter"/>
</dbReference>
<gene>
    <name evidence="6" type="ORF">DJ018_04645</name>
</gene>
<sequence>MSGSLPDWDLFQSLHAVLETGSLSAAARARGLTQPTLGRHVEALETRLGAPLFVRSPRGLQPTELAVELRPHLADMAAQAAAAMRDASVAAEGVSGPIRITASEMFGAEVLPPMLTGFRERHSGAVIELTLSNDTQDLLRREADIAVRMVAPSQSALVARKVGEVPLGFFATSDYVARYGAPDSLDAVFQHPVVGIDSDRRVRQVQSLQGMQVAITRESFAFRSDSDLAQLAAVRAGFGVGVVQAPLGARYGLVRLLPEFEILRLGVWIVMHENLRASRRIRLMFDHLVEGVSAYLKT</sequence>
<keyword evidence="4" id="KW-0804">Transcription</keyword>
<dbReference type="InterPro" id="IPR005119">
    <property type="entry name" value="LysR_subst-bd"/>
</dbReference>
<dbReference type="Gene3D" id="1.10.10.10">
    <property type="entry name" value="Winged helix-like DNA-binding domain superfamily/Winged helix DNA-binding domain"/>
    <property type="match status" value="1"/>
</dbReference>
<reference evidence="7" key="1">
    <citation type="submission" date="2018-05" db="EMBL/GenBank/DDBJ databases">
        <authorList>
            <person name="Li X."/>
        </authorList>
    </citation>
    <scope>NUCLEOTIDE SEQUENCE [LARGE SCALE GENOMIC DNA]</scope>
    <source>
        <strain evidence="7">YIM 73061</strain>
    </source>
</reference>
<keyword evidence="2" id="KW-0805">Transcription regulation</keyword>
<dbReference type="Proteomes" id="UP000249725">
    <property type="component" value="Unassembled WGS sequence"/>
</dbReference>
<evidence type="ECO:0000313" key="7">
    <source>
        <dbReference type="Proteomes" id="UP000249725"/>
    </source>
</evidence>
<proteinExistence type="inferred from homology"/>
<dbReference type="PRINTS" id="PR00039">
    <property type="entry name" value="HTHLYSR"/>
</dbReference>
<dbReference type="Pfam" id="PF03466">
    <property type="entry name" value="LysR_substrate"/>
    <property type="match status" value="1"/>
</dbReference>
<dbReference type="InterPro" id="IPR036390">
    <property type="entry name" value="WH_DNA-bd_sf"/>
</dbReference>
<dbReference type="PROSITE" id="PS50931">
    <property type="entry name" value="HTH_LYSR"/>
    <property type="match status" value="1"/>
</dbReference>
<evidence type="ECO:0000256" key="3">
    <source>
        <dbReference type="ARBA" id="ARBA00023125"/>
    </source>
</evidence>
<evidence type="ECO:0000256" key="1">
    <source>
        <dbReference type="ARBA" id="ARBA00009437"/>
    </source>
</evidence>
<dbReference type="RefSeq" id="WP_111513692.1">
    <property type="nucleotide sequence ID" value="NZ_QFYR01000001.1"/>
</dbReference>
<protein>
    <submittedName>
        <fullName evidence="6">LysR family transcriptional regulator</fullName>
    </submittedName>
</protein>
<dbReference type="EMBL" id="QFYR01000001">
    <property type="protein sequence ID" value="RAK57240.1"/>
    <property type="molecule type" value="Genomic_DNA"/>
</dbReference>
<evidence type="ECO:0000256" key="4">
    <source>
        <dbReference type="ARBA" id="ARBA00023163"/>
    </source>
</evidence>
<accession>A0A328AQG7</accession>
<dbReference type="InterPro" id="IPR036388">
    <property type="entry name" value="WH-like_DNA-bd_sf"/>
</dbReference>
<organism evidence="6 7">
    <name type="scientific">Phenylobacterium deserti</name>
    <dbReference type="NCBI Taxonomy" id="1914756"/>
    <lineage>
        <taxon>Bacteria</taxon>
        <taxon>Pseudomonadati</taxon>
        <taxon>Pseudomonadota</taxon>
        <taxon>Alphaproteobacteria</taxon>
        <taxon>Caulobacterales</taxon>
        <taxon>Caulobacteraceae</taxon>
        <taxon>Phenylobacterium</taxon>
    </lineage>
</organism>
<keyword evidence="7" id="KW-1185">Reference proteome</keyword>
<dbReference type="InterPro" id="IPR058163">
    <property type="entry name" value="LysR-type_TF_proteobact-type"/>
</dbReference>
<feature type="domain" description="HTH lysR-type" evidence="5">
    <location>
        <begin position="6"/>
        <end position="63"/>
    </location>
</feature>
<dbReference type="PANTHER" id="PTHR30537">
    <property type="entry name" value="HTH-TYPE TRANSCRIPTIONAL REGULATOR"/>
    <property type="match status" value="1"/>
</dbReference>
<evidence type="ECO:0000256" key="2">
    <source>
        <dbReference type="ARBA" id="ARBA00023015"/>
    </source>
</evidence>
<dbReference type="SUPFAM" id="SSF46785">
    <property type="entry name" value="Winged helix' DNA-binding domain"/>
    <property type="match status" value="1"/>
</dbReference>